<sequence length="142" mass="16132">MPRKTAPVMPKETLELLSEFRYRLRHFLRFSEEAAKEAGITVLQYQVLVHLGGFPGRDWATISELAERLQSQPHGVVALITRCEDLGLVRRVHSVTDRRQVEVHMTARGRKCLDMLAARHWEMLPALAQALHALGDDLGGKR</sequence>
<organism evidence="1 2">
    <name type="scientific">Imbroritus primus</name>
    <dbReference type="NCBI Taxonomy" id="3058603"/>
    <lineage>
        <taxon>Bacteria</taxon>
        <taxon>Pseudomonadati</taxon>
        <taxon>Pseudomonadota</taxon>
        <taxon>Betaproteobacteria</taxon>
        <taxon>Burkholderiales</taxon>
        <taxon>Burkholderiaceae</taxon>
        <taxon>Imbroritus</taxon>
    </lineage>
</organism>
<dbReference type="Proteomes" id="UP000004277">
    <property type="component" value="Unassembled WGS sequence"/>
</dbReference>
<gene>
    <name evidence="1" type="ORF">MW7_015885</name>
</gene>
<keyword evidence="2" id="KW-1185">Reference proteome</keyword>
<comment type="caution">
    <text evidence="1">The sequence shown here is derived from an EMBL/GenBank/DDBJ whole genome shotgun (WGS) entry which is preliminary data.</text>
</comment>
<reference evidence="1" key="1">
    <citation type="submission" date="2019-05" db="EMBL/GenBank/DDBJ databases">
        <title>Revised genome assembly of Burkholderiaceae (previously Ralstonia) sp. PBA.</title>
        <authorList>
            <person name="Gan H.M."/>
        </authorList>
    </citation>
    <scope>NUCLEOTIDE SEQUENCE</scope>
    <source>
        <strain evidence="1">PBA</strain>
    </source>
</reference>
<name>A0ACD3SK59_9BURK</name>
<protein>
    <submittedName>
        <fullName evidence="1">MarR family transcriptional regulator</fullName>
    </submittedName>
</protein>
<accession>A0ACD3SK59</accession>
<proteinExistence type="predicted"/>
<dbReference type="EMBL" id="AKCV02000026">
    <property type="protein sequence ID" value="TMS56568.1"/>
    <property type="molecule type" value="Genomic_DNA"/>
</dbReference>
<evidence type="ECO:0000313" key="1">
    <source>
        <dbReference type="EMBL" id="TMS56568.1"/>
    </source>
</evidence>
<evidence type="ECO:0000313" key="2">
    <source>
        <dbReference type="Proteomes" id="UP000004277"/>
    </source>
</evidence>